<sequence>MELHGEFKVQLIQSTSSRSLDQPSRALPGRFRYDLNHTLLAVSSGRPVIQRDNSTCHARHIGTCHHALVLAASHSITQSAKLCPVVCYCTVTM</sequence>
<gene>
    <name evidence="1" type="ORF">HaLaN_23447</name>
</gene>
<evidence type="ECO:0000313" key="1">
    <source>
        <dbReference type="EMBL" id="GFH25473.1"/>
    </source>
</evidence>
<dbReference type="Proteomes" id="UP000485058">
    <property type="component" value="Unassembled WGS sequence"/>
</dbReference>
<evidence type="ECO:0000313" key="2">
    <source>
        <dbReference type="Proteomes" id="UP000485058"/>
    </source>
</evidence>
<comment type="caution">
    <text evidence="1">The sequence shown here is derived from an EMBL/GenBank/DDBJ whole genome shotgun (WGS) entry which is preliminary data.</text>
</comment>
<proteinExistence type="predicted"/>
<name>A0A699ZS43_HAELA</name>
<organism evidence="1 2">
    <name type="scientific">Haematococcus lacustris</name>
    <name type="common">Green alga</name>
    <name type="synonym">Haematococcus pluvialis</name>
    <dbReference type="NCBI Taxonomy" id="44745"/>
    <lineage>
        <taxon>Eukaryota</taxon>
        <taxon>Viridiplantae</taxon>
        <taxon>Chlorophyta</taxon>
        <taxon>core chlorophytes</taxon>
        <taxon>Chlorophyceae</taxon>
        <taxon>CS clade</taxon>
        <taxon>Chlamydomonadales</taxon>
        <taxon>Haematococcaceae</taxon>
        <taxon>Haematococcus</taxon>
    </lineage>
</organism>
<keyword evidence="2" id="KW-1185">Reference proteome</keyword>
<accession>A0A699ZS43</accession>
<dbReference type="EMBL" id="BLLF01002824">
    <property type="protein sequence ID" value="GFH25473.1"/>
    <property type="molecule type" value="Genomic_DNA"/>
</dbReference>
<dbReference type="AlphaFoldDB" id="A0A699ZS43"/>
<protein>
    <submittedName>
        <fullName evidence="1">Uncharacterized protein</fullName>
    </submittedName>
</protein>
<reference evidence="1 2" key="1">
    <citation type="submission" date="2020-02" db="EMBL/GenBank/DDBJ databases">
        <title>Draft genome sequence of Haematococcus lacustris strain NIES-144.</title>
        <authorList>
            <person name="Morimoto D."/>
            <person name="Nakagawa S."/>
            <person name="Yoshida T."/>
            <person name="Sawayama S."/>
        </authorList>
    </citation>
    <scope>NUCLEOTIDE SEQUENCE [LARGE SCALE GENOMIC DNA]</scope>
    <source>
        <strain evidence="1 2">NIES-144</strain>
    </source>
</reference>